<evidence type="ECO:0000256" key="1">
    <source>
        <dbReference type="SAM" id="MobiDB-lite"/>
    </source>
</evidence>
<accession>A0ABW1ECJ7</accession>
<keyword evidence="4" id="KW-1185">Reference proteome</keyword>
<dbReference type="Proteomes" id="UP001596091">
    <property type="component" value="Unassembled WGS sequence"/>
</dbReference>
<reference evidence="4" key="1">
    <citation type="journal article" date="2019" name="Int. J. Syst. Evol. Microbiol.">
        <title>The Global Catalogue of Microorganisms (GCM) 10K type strain sequencing project: providing services to taxonomists for standard genome sequencing and annotation.</title>
        <authorList>
            <consortium name="The Broad Institute Genomics Platform"/>
            <consortium name="The Broad Institute Genome Sequencing Center for Infectious Disease"/>
            <person name="Wu L."/>
            <person name="Ma J."/>
        </authorList>
    </citation>
    <scope>NUCLEOTIDE SEQUENCE [LARGE SCALE GENOMIC DNA]</scope>
    <source>
        <strain evidence="4">JCM 4087</strain>
    </source>
</reference>
<dbReference type="Pfam" id="PF01381">
    <property type="entry name" value="HTH_3"/>
    <property type="match status" value="1"/>
</dbReference>
<proteinExistence type="predicted"/>
<dbReference type="InterPro" id="IPR001387">
    <property type="entry name" value="Cro/C1-type_HTH"/>
</dbReference>
<evidence type="ECO:0000259" key="2">
    <source>
        <dbReference type="PROSITE" id="PS50943"/>
    </source>
</evidence>
<dbReference type="SMART" id="SM00530">
    <property type="entry name" value="HTH_XRE"/>
    <property type="match status" value="1"/>
</dbReference>
<comment type="caution">
    <text evidence="3">The sequence shown here is derived from an EMBL/GenBank/DDBJ whole genome shotgun (WGS) entry which is preliminary data.</text>
</comment>
<feature type="region of interest" description="Disordered" evidence="1">
    <location>
        <begin position="80"/>
        <end position="101"/>
    </location>
</feature>
<gene>
    <name evidence="3" type="ORF">ACFPT7_05880</name>
</gene>
<sequence>MANGGKKPRTLEEACGRIIVHHRDRLGLSQMDLAVATGYSLRYVGDVERGTKSATLRTMNDMATLFDIPVSALIREAEALSMSKKRESTTPLPGQRRSLKR</sequence>
<name>A0ABW1ECJ7_9BACT</name>
<dbReference type="PROSITE" id="PS50943">
    <property type="entry name" value="HTH_CROC1"/>
    <property type="match status" value="1"/>
</dbReference>
<dbReference type="EMBL" id="JBHSPH010000002">
    <property type="protein sequence ID" value="MFC5861813.1"/>
    <property type="molecule type" value="Genomic_DNA"/>
</dbReference>
<dbReference type="CDD" id="cd00093">
    <property type="entry name" value="HTH_XRE"/>
    <property type="match status" value="1"/>
</dbReference>
<protein>
    <submittedName>
        <fullName evidence="3">Helix-turn-helix domain-containing protein</fullName>
    </submittedName>
</protein>
<evidence type="ECO:0000313" key="3">
    <source>
        <dbReference type="EMBL" id="MFC5861813.1"/>
    </source>
</evidence>
<dbReference type="RefSeq" id="WP_377819220.1">
    <property type="nucleotide sequence ID" value="NZ_JAGSYH010000004.1"/>
</dbReference>
<dbReference type="SUPFAM" id="SSF47413">
    <property type="entry name" value="lambda repressor-like DNA-binding domains"/>
    <property type="match status" value="1"/>
</dbReference>
<evidence type="ECO:0000313" key="4">
    <source>
        <dbReference type="Proteomes" id="UP001596091"/>
    </source>
</evidence>
<feature type="domain" description="HTH cro/C1-type" evidence="2">
    <location>
        <begin position="19"/>
        <end position="73"/>
    </location>
</feature>
<organism evidence="3 4">
    <name type="scientific">Acidicapsa dinghuensis</name>
    <dbReference type="NCBI Taxonomy" id="2218256"/>
    <lineage>
        <taxon>Bacteria</taxon>
        <taxon>Pseudomonadati</taxon>
        <taxon>Acidobacteriota</taxon>
        <taxon>Terriglobia</taxon>
        <taxon>Terriglobales</taxon>
        <taxon>Acidobacteriaceae</taxon>
        <taxon>Acidicapsa</taxon>
    </lineage>
</organism>
<dbReference type="InterPro" id="IPR010982">
    <property type="entry name" value="Lambda_DNA-bd_dom_sf"/>
</dbReference>
<dbReference type="Gene3D" id="1.10.260.40">
    <property type="entry name" value="lambda repressor-like DNA-binding domains"/>
    <property type="match status" value="1"/>
</dbReference>